<evidence type="ECO:0000313" key="2">
    <source>
        <dbReference type="Proteomes" id="UP001150603"/>
    </source>
</evidence>
<gene>
    <name evidence="1" type="primary">VMA2_1</name>
    <name evidence="1" type="ORF">FBU59_006553</name>
</gene>
<evidence type="ECO:0000313" key="1">
    <source>
        <dbReference type="EMBL" id="KAJ1931907.1"/>
    </source>
</evidence>
<comment type="caution">
    <text evidence="1">The sequence shown here is derived from an EMBL/GenBank/DDBJ whole genome shotgun (WGS) entry which is preliminary data.</text>
</comment>
<name>A0ACC1IZW1_9FUNG</name>
<protein>
    <submittedName>
        <fullName evidence="1">Vacuolar ATP synthase subunit B</fullName>
    </submittedName>
</protein>
<feature type="non-terminal residue" evidence="1">
    <location>
        <position position="180"/>
    </location>
</feature>
<proteinExistence type="predicted"/>
<accession>A0ACC1IZW1</accession>
<dbReference type="Proteomes" id="UP001150603">
    <property type="component" value="Unassembled WGS sequence"/>
</dbReference>
<dbReference type="EMBL" id="JANBPW010005779">
    <property type="protein sequence ID" value="KAJ1931907.1"/>
    <property type="molecule type" value="Genomic_DNA"/>
</dbReference>
<keyword evidence="2" id="KW-1185">Reference proteome</keyword>
<reference evidence="1" key="1">
    <citation type="submission" date="2022-07" db="EMBL/GenBank/DDBJ databases">
        <title>Phylogenomic reconstructions and comparative analyses of Kickxellomycotina fungi.</title>
        <authorList>
            <person name="Reynolds N.K."/>
            <person name="Stajich J.E."/>
            <person name="Barry K."/>
            <person name="Grigoriev I.V."/>
            <person name="Crous P."/>
            <person name="Smith M.E."/>
        </authorList>
    </citation>
    <scope>NUCLEOTIDE SEQUENCE</scope>
    <source>
        <strain evidence="1">NRRL 5244</strain>
    </source>
</reference>
<sequence>MSASELFEVNAAAAINASSIVQDYRVKPTIDYRTVAGVNGPLVILDNVKQPKFSEIVTLTLPDGSKRAGQVLEVHGSRAVVQVFEGTAGVDTKLTHVEFTGDTLKMPVSEDMLGRIFNGSGKPIDNGPKVFAEDYLDINGMPINPYSRIYPEEMIQTGVSAIDTMNSIARGQKIPIFSAA</sequence>
<organism evidence="1 2">
    <name type="scientific">Linderina macrospora</name>
    <dbReference type="NCBI Taxonomy" id="4868"/>
    <lineage>
        <taxon>Eukaryota</taxon>
        <taxon>Fungi</taxon>
        <taxon>Fungi incertae sedis</taxon>
        <taxon>Zoopagomycota</taxon>
        <taxon>Kickxellomycotina</taxon>
        <taxon>Kickxellomycetes</taxon>
        <taxon>Kickxellales</taxon>
        <taxon>Kickxellaceae</taxon>
        <taxon>Linderina</taxon>
    </lineage>
</organism>